<dbReference type="InterPro" id="IPR046532">
    <property type="entry name" value="DUF6597"/>
</dbReference>
<comment type="caution">
    <text evidence="6">The sequence shown here is derived from an EMBL/GenBank/DDBJ whole genome shotgun (WGS) entry which is preliminary data.</text>
</comment>
<dbReference type="PANTHER" id="PTHR46796:SF13">
    <property type="entry name" value="HTH-TYPE TRANSCRIPTIONAL ACTIVATOR RHAS"/>
    <property type="match status" value="1"/>
</dbReference>
<feature type="compositionally biased region" description="Basic and acidic residues" evidence="4">
    <location>
        <begin position="259"/>
        <end position="273"/>
    </location>
</feature>
<dbReference type="PROSITE" id="PS01124">
    <property type="entry name" value="HTH_ARAC_FAMILY_2"/>
    <property type="match status" value="1"/>
</dbReference>
<evidence type="ECO:0000256" key="3">
    <source>
        <dbReference type="ARBA" id="ARBA00023163"/>
    </source>
</evidence>
<gene>
    <name evidence="6" type="ORF">BJY18_005283</name>
</gene>
<dbReference type="Pfam" id="PF12833">
    <property type="entry name" value="HTH_18"/>
    <property type="match status" value="1"/>
</dbReference>
<evidence type="ECO:0000256" key="4">
    <source>
        <dbReference type="SAM" id="MobiDB-lite"/>
    </source>
</evidence>
<keyword evidence="2 6" id="KW-0238">DNA-binding</keyword>
<dbReference type="InterPro" id="IPR050204">
    <property type="entry name" value="AraC_XylS_family_regulators"/>
</dbReference>
<dbReference type="Pfam" id="PF20240">
    <property type="entry name" value="DUF6597"/>
    <property type="match status" value="1"/>
</dbReference>
<dbReference type="SUPFAM" id="SSF46689">
    <property type="entry name" value="Homeodomain-like"/>
    <property type="match status" value="1"/>
</dbReference>
<dbReference type="PANTHER" id="PTHR46796">
    <property type="entry name" value="HTH-TYPE TRANSCRIPTIONAL ACTIVATOR RHAS-RELATED"/>
    <property type="match status" value="1"/>
</dbReference>
<sequence length="273" mass="30216">MHRIPRGIVDEQVARTKFTLVRHPPAAELRELVEYYWLLRWDLTEPHVQRVLPNLSVHVTFFPGTTAVHGPMRDVFTYRLEGRVHGIAARWRPGCFRPFLNAPVRTVAGRSVDVTEIFGANAADVATRIRNARTDEEMITAIDNLLMACRRPVTTAGRAAAEAVETIAADAGITRVTHLAAATGVSVRALQRLFAEHVGSTPKQAIRIYRLDEAARVLAAEPAPDYAGLATRLGYSDQPHFIRDFRAVTGRSPGAFSRSAHDPMPDNGNGRRE</sequence>
<keyword evidence="7" id="KW-1185">Reference proteome</keyword>
<organism evidence="6 7">
    <name type="scientific">Amycolatopsis jiangsuensis</name>
    <dbReference type="NCBI Taxonomy" id="1181879"/>
    <lineage>
        <taxon>Bacteria</taxon>
        <taxon>Bacillati</taxon>
        <taxon>Actinomycetota</taxon>
        <taxon>Actinomycetes</taxon>
        <taxon>Pseudonocardiales</taxon>
        <taxon>Pseudonocardiaceae</taxon>
        <taxon>Amycolatopsis</taxon>
    </lineage>
</organism>
<dbReference type="AlphaFoldDB" id="A0A840J311"/>
<feature type="region of interest" description="Disordered" evidence="4">
    <location>
        <begin position="252"/>
        <end position="273"/>
    </location>
</feature>
<dbReference type="SMART" id="SM00342">
    <property type="entry name" value="HTH_ARAC"/>
    <property type="match status" value="1"/>
</dbReference>
<evidence type="ECO:0000256" key="2">
    <source>
        <dbReference type="ARBA" id="ARBA00023125"/>
    </source>
</evidence>
<evidence type="ECO:0000259" key="5">
    <source>
        <dbReference type="PROSITE" id="PS01124"/>
    </source>
</evidence>
<name>A0A840J311_9PSEU</name>
<dbReference type="Proteomes" id="UP000581769">
    <property type="component" value="Unassembled WGS sequence"/>
</dbReference>
<dbReference type="Gene3D" id="1.10.10.60">
    <property type="entry name" value="Homeodomain-like"/>
    <property type="match status" value="1"/>
</dbReference>
<dbReference type="EMBL" id="JACHMG010000001">
    <property type="protein sequence ID" value="MBB4687798.1"/>
    <property type="molecule type" value="Genomic_DNA"/>
</dbReference>
<protein>
    <submittedName>
        <fullName evidence="6">AraC-like DNA-binding protein</fullName>
    </submittedName>
</protein>
<accession>A0A840J311</accession>
<proteinExistence type="predicted"/>
<dbReference type="RefSeq" id="WP_184782587.1">
    <property type="nucleotide sequence ID" value="NZ_JACHMG010000001.1"/>
</dbReference>
<evidence type="ECO:0000256" key="1">
    <source>
        <dbReference type="ARBA" id="ARBA00023015"/>
    </source>
</evidence>
<keyword evidence="1" id="KW-0805">Transcription regulation</keyword>
<evidence type="ECO:0000313" key="6">
    <source>
        <dbReference type="EMBL" id="MBB4687798.1"/>
    </source>
</evidence>
<keyword evidence="3" id="KW-0804">Transcription</keyword>
<dbReference type="InterPro" id="IPR018060">
    <property type="entry name" value="HTH_AraC"/>
</dbReference>
<dbReference type="GO" id="GO:0043565">
    <property type="term" value="F:sequence-specific DNA binding"/>
    <property type="evidence" value="ECO:0007669"/>
    <property type="project" value="InterPro"/>
</dbReference>
<evidence type="ECO:0000313" key="7">
    <source>
        <dbReference type="Proteomes" id="UP000581769"/>
    </source>
</evidence>
<feature type="domain" description="HTH araC/xylS-type" evidence="5">
    <location>
        <begin position="158"/>
        <end position="259"/>
    </location>
</feature>
<dbReference type="InterPro" id="IPR009057">
    <property type="entry name" value="Homeodomain-like_sf"/>
</dbReference>
<dbReference type="GO" id="GO:0003700">
    <property type="term" value="F:DNA-binding transcription factor activity"/>
    <property type="evidence" value="ECO:0007669"/>
    <property type="project" value="InterPro"/>
</dbReference>
<reference evidence="6 7" key="1">
    <citation type="submission" date="2020-08" db="EMBL/GenBank/DDBJ databases">
        <title>Sequencing the genomes of 1000 actinobacteria strains.</title>
        <authorList>
            <person name="Klenk H.-P."/>
        </authorList>
    </citation>
    <scope>NUCLEOTIDE SEQUENCE [LARGE SCALE GENOMIC DNA]</scope>
    <source>
        <strain evidence="6 7">DSM 45859</strain>
    </source>
</reference>